<evidence type="ECO:0000313" key="3">
    <source>
        <dbReference type="Proteomes" id="UP000654257"/>
    </source>
</evidence>
<proteinExistence type="predicted"/>
<gene>
    <name evidence="2" type="ORF">GCM10007304_34260</name>
</gene>
<feature type="compositionally biased region" description="Acidic residues" evidence="1">
    <location>
        <begin position="52"/>
        <end position="66"/>
    </location>
</feature>
<feature type="region of interest" description="Disordered" evidence="1">
    <location>
        <begin position="52"/>
        <end position="76"/>
    </location>
</feature>
<dbReference type="EMBL" id="BMCU01000003">
    <property type="protein sequence ID" value="GGG17235.1"/>
    <property type="molecule type" value="Genomic_DNA"/>
</dbReference>
<reference evidence="2" key="2">
    <citation type="submission" date="2020-09" db="EMBL/GenBank/DDBJ databases">
        <authorList>
            <person name="Sun Q."/>
            <person name="Sedlacek I."/>
        </authorList>
    </citation>
    <scope>NUCLEOTIDE SEQUENCE</scope>
    <source>
        <strain evidence="2">CCM 7905</strain>
    </source>
</reference>
<dbReference type="Proteomes" id="UP000654257">
    <property type="component" value="Unassembled WGS sequence"/>
</dbReference>
<reference evidence="2" key="1">
    <citation type="journal article" date="2014" name="Int. J. Syst. Evol. Microbiol.">
        <title>Complete genome sequence of Corynebacterium casei LMG S-19264T (=DSM 44701T), isolated from a smear-ripened cheese.</title>
        <authorList>
            <consortium name="US DOE Joint Genome Institute (JGI-PGF)"/>
            <person name="Walter F."/>
            <person name="Albersmeier A."/>
            <person name="Kalinowski J."/>
            <person name="Ruckert C."/>
        </authorList>
    </citation>
    <scope>NUCLEOTIDE SEQUENCE</scope>
    <source>
        <strain evidence="2">CCM 7905</strain>
    </source>
</reference>
<comment type="caution">
    <text evidence="2">The sequence shown here is derived from an EMBL/GenBank/DDBJ whole genome shotgun (WGS) entry which is preliminary data.</text>
</comment>
<evidence type="ECO:0000256" key="1">
    <source>
        <dbReference type="SAM" id="MobiDB-lite"/>
    </source>
</evidence>
<sequence>MDEEFIHRRRDQLAAADFDVLDELDLESDDDVEDEDESDFFSDFVDPLSDLESDFDSDFAGEEDSLAVDPARESVR</sequence>
<organism evidence="2 3">
    <name type="scientific">Rhodococcoides trifolii</name>
    <dbReference type="NCBI Taxonomy" id="908250"/>
    <lineage>
        <taxon>Bacteria</taxon>
        <taxon>Bacillati</taxon>
        <taxon>Actinomycetota</taxon>
        <taxon>Actinomycetes</taxon>
        <taxon>Mycobacteriales</taxon>
        <taxon>Nocardiaceae</taxon>
        <taxon>Rhodococcoides</taxon>
    </lineage>
</organism>
<accession>A0A917G1F8</accession>
<feature type="region of interest" description="Disordered" evidence="1">
    <location>
        <begin position="28"/>
        <end position="47"/>
    </location>
</feature>
<evidence type="ECO:0000313" key="2">
    <source>
        <dbReference type="EMBL" id="GGG17235.1"/>
    </source>
</evidence>
<feature type="compositionally biased region" description="Acidic residues" evidence="1">
    <location>
        <begin position="28"/>
        <end position="40"/>
    </location>
</feature>
<protein>
    <submittedName>
        <fullName evidence="2">Uncharacterized protein</fullName>
    </submittedName>
</protein>
<dbReference type="AlphaFoldDB" id="A0A917G1F8"/>
<name>A0A917G1F8_9NOCA</name>
<keyword evidence="3" id="KW-1185">Reference proteome</keyword>